<evidence type="ECO:0000313" key="3">
    <source>
        <dbReference type="Proteomes" id="UP000182584"/>
    </source>
</evidence>
<accession>A0A1H9MAF7</accession>
<feature type="transmembrane region" description="Helical" evidence="1">
    <location>
        <begin position="315"/>
        <end position="333"/>
    </location>
</feature>
<dbReference type="Proteomes" id="UP000182584">
    <property type="component" value="Unassembled WGS sequence"/>
</dbReference>
<feature type="transmembrane region" description="Helical" evidence="1">
    <location>
        <begin position="38"/>
        <end position="61"/>
    </location>
</feature>
<feature type="transmembrane region" description="Helical" evidence="1">
    <location>
        <begin position="397"/>
        <end position="420"/>
    </location>
</feature>
<dbReference type="GO" id="GO:0015293">
    <property type="term" value="F:symporter activity"/>
    <property type="evidence" value="ECO:0007669"/>
    <property type="project" value="InterPro"/>
</dbReference>
<feature type="transmembrane region" description="Helical" evidence="1">
    <location>
        <begin position="286"/>
        <end position="303"/>
    </location>
</feature>
<reference evidence="2 3" key="1">
    <citation type="submission" date="2016-10" db="EMBL/GenBank/DDBJ databases">
        <authorList>
            <person name="de Groot N.N."/>
        </authorList>
    </citation>
    <scope>NUCLEOTIDE SEQUENCE [LARGE SCALE GENOMIC DNA]</scope>
    <source>
        <strain evidence="2 3">AR40</strain>
    </source>
</reference>
<protein>
    <submittedName>
        <fullName evidence="2">Na+/melibiose symporter</fullName>
    </submittedName>
</protein>
<gene>
    <name evidence="2" type="ORF">SAMN04487884_10319</name>
</gene>
<feature type="transmembrane region" description="Helical" evidence="1">
    <location>
        <begin position="152"/>
        <end position="171"/>
    </location>
</feature>
<feature type="transmembrane region" description="Helical" evidence="1">
    <location>
        <begin position="440"/>
        <end position="467"/>
    </location>
</feature>
<feature type="transmembrane region" description="Helical" evidence="1">
    <location>
        <begin position="262"/>
        <end position="280"/>
    </location>
</feature>
<dbReference type="PANTHER" id="PTHR11328:SF28">
    <property type="entry name" value="MAJOR FACILITATOR SUPERFAMILY DOMAIN-CONTAINING PROTEIN 12"/>
    <property type="match status" value="1"/>
</dbReference>
<feature type="transmembrane region" description="Helical" evidence="1">
    <location>
        <begin position="86"/>
        <end position="105"/>
    </location>
</feature>
<dbReference type="GO" id="GO:0008643">
    <property type="term" value="P:carbohydrate transport"/>
    <property type="evidence" value="ECO:0007669"/>
    <property type="project" value="InterPro"/>
</dbReference>
<organism evidence="2 3">
    <name type="scientific">Butyrivibrio fibrisolvens</name>
    <dbReference type="NCBI Taxonomy" id="831"/>
    <lineage>
        <taxon>Bacteria</taxon>
        <taxon>Bacillati</taxon>
        <taxon>Bacillota</taxon>
        <taxon>Clostridia</taxon>
        <taxon>Lachnospirales</taxon>
        <taxon>Lachnospiraceae</taxon>
        <taxon>Butyrivibrio</taxon>
    </lineage>
</organism>
<dbReference type="EMBL" id="FOGJ01000003">
    <property type="protein sequence ID" value="SER20571.1"/>
    <property type="molecule type" value="Genomic_DNA"/>
</dbReference>
<dbReference type="SUPFAM" id="SSF103473">
    <property type="entry name" value="MFS general substrate transporter"/>
    <property type="match status" value="1"/>
</dbReference>
<dbReference type="RefSeq" id="WP_074754210.1">
    <property type="nucleotide sequence ID" value="NZ_FOGJ01000003.1"/>
</dbReference>
<dbReference type="InterPro" id="IPR039672">
    <property type="entry name" value="MFS_2"/>
</dbReference>
<dbReference type="Pfam" id="PF13347">
    <property type="entry name" value="MFS_2"/>
    <property type="match status" value="1"/>
</dbReference>
<feature type="transmembrane region" description="Helical" evidence="1">
    <location>
        <begin position="191"/>
        <end position="210"/>
    </location>
</feature>
<keyword evidence="1" id="KW-1133">Transmembrane helix</keyword>
<feature type="transmembrane region" description="Helical" evidence="1">
    <location>
        <begin position="111"/>
        <end position="131"/>
    </location>
</feature>
<dbReference type="eggNOG" id="COG2211">
    <property type="taxonomic scope" value="Bacteria"/>
</dbReference>
<proteinExistence type="predicted"/>
<dbReference type="GO" id="GO:0005886">
    <property type="term" value="C:plasma membrane"/>
    <property type="evidence" value="ECO:0007669"/>
    <property type="project" value="TreeGrafter"/>
</dbReference>
<dbReference type="AlphaFoldDB" id="A0A1H9MAF7"/>
<dbReference type="InterPro" id="IPR036259">
    <property type="entry name" value="MFS_trans_sf"/>
</dbReference>
<feature type="transmembrane region" description="Helical" evidence="1">
    <location>
        <begin position="353"/>
        <end position="376"/>
    </location>
</feature>
<name>A0A1H9MAF7_BUTFI</name>
<evidence type="ECO:0000256" key="1">
    <source>
        <dbReference type="SAM" id="Phobius"/>
    </source>
</evidence>
<dbReference type="PANTHER" id="PTHR11328">
    <property type="entry name" value="MAJOR FACILITATOR SUPERFAMILY DOMAIN-CONTAINING PROTEIN"/>
    <property type="match status" value="1"/>
</dbReference>
<dbReference type="OrthoDB" id="9764596at2"/>
<sequence length="492" mass="54447">MEQEKNGLNKAKWWQIAGLAVNDIATNLYMWEMIFISYYLNGIIGASVVIASSLATVMRLWDGITDPIIGIILDKTKGKFGKNRPFLVFGQLIMLVMSAFMFFVTPKFPKAAQFWIFVVFYAVYIVGYTCQCVVTKSAQTCLTNDPKQRPTFGIYAGALNTIFFTVAPLYSYTYLLKKHNFQFGMDYFQEMWVVVAALSLFLTVITYIAIRSKDRPEFYGTGNTDKQKIKLKDYIDVLKHNRALQMLVVSASTDKLATQMNGNATVAIIIYAIVCGNAGANGLIGTYTIVPSILILAFGIGFVARNFGQMKGFKFASYAALIIMCILTAMFAFGDPTQLSLPGDGKFTGWNAFSIAFVVLMVCFTGFKQIAGSLVYPMTADCTDYEVYRSGRYVPGLIGTIFSFIDKLISSLAPLIIGILCAKVSSSAQLPTVDTPYSKGLAAVGIFCMFGILIFGYLCNIIAMHFYPLTKEKMESISKDIADIKAKSIEKE</sequence>
<keyword evidence="1" id="KW-0812">Transmembrane</keyword>
<keyword evidence="1" id="KW-0472">Membrane</keyword>
<evidence type="ECO:0000313" key="2">
    <source>
        <dbReference type="EMBL" id="SER20571.1"/>
    </source>
</evidence>